<feature type="transmembrane region" description="Helical" evidence="2">
    <location>
        <begin position="68"/>
        <end position="86"/>
    </location>
</feature>
<name>U4QI47_9HYPH</name>
<feature type="compositionally biased region" description="Basic and acidic residues" evidence="1">
    <location>
        <begin position="24"/>
        <end position="33"/>
    </location>
</feature>
<dbReference type="KEGG" id="rir:BN877_p0310"/>
<evidence type="ECO:0000256" key="1">
    <source>
        <dbReference type="SAM" id="MobiDB-lite"/>
    </source>
</evidence>
<keyword evidence="2" id="KW-0472">Membrane</keyword>
<dbReference type="Proteomes" id="UP000016944">
    <property type="component" value="Plasmid IRBL74_p"/>
</dbReference>
<keyword evidence="2" id="KW-1133">Transmembrane helix</keyword>
<organism evidence="3 4">
    <name type="scientific">Agrobacterium pusense</name>
    <dbReference type="NCBI Taxonomy" id="648995"/>
    <lineage>
        <taxon>Bacteria</taxon>
        <taxon>Pseudomonadati</taxon>
        <taxon>Pseudomonadota</taxon>
        <taxon>Alphaproteobacteria</taxon>
        <taxon>Hyphomicrobiales</taxon>
        <taxon>Rhizobiaceae</taxon>
        <taxon>Rhizobium/Agrobacterium group</taxon>
        <taxon>Agrobacterium</taxon>
    </lineage>
</organism>
<keyword evidence="2" id="KW-0812">Transmembrane</keyword>
<evidence type="ECO:0000256" key="2">
    <source>
        <dbReference type="SAM" id="Phobius"/>
    </source>
</evidence>
<reference evidence="3 4" key="1">
    <citation type="journal article" date="2013" name="Genome Announc.">
        <title>Complete Genome Sequence of the Sesbania Symbiont and Rice Growth-Promoting Endophyte Rhizobium sp. Strain IRBG74.</title>
        <authorList>
            <person name="Crook M.B."/>
            <person name="Mitra S."/>
            <person name="Ane J.M."/>
            <person name="Sadowsky M.J."/>
            <person name="Gyaneshwar P."/>
        </authorList>
    </citation>
    <scope>NUCLEOTIDE SEQUENCE [LARGE SCALE GENOMIC DNA]</scope>
    <source>
        <strain evidence="3 4">IRBG74</strain>
        <plasmid evidence="4">IRBL74_p</plasmid>
    </source>
</reference>
<sequence length="121" mass="13015">MALGAKRSDKSAASTATLYQRMRPRSDQRRRTDSSTCSATQLTRGNIAPNVTHCTAARRVMSKNVVSVAKFALTLALGALGGWVMWHFDLPLAWLAGAIIATGVGALSGCRSRCLPLLDRR</sequence>
<protein>
    <submittedName>
        <fullName evidence="3">Uncharacterized protein</fullName>
    </submittedName>
</protein>
<gene>
    <name evidence="3" type="ORF">BN877_p0310</name>
</gene>
<evidence type="ECO:0000313" key="4">
    <source>
        <dbReference type="Proteomes" id="UP000016944"/>
    </source>
</evidence>
<feature type="transmembrane region" description="Helical" evidence="2">
    <location>
        <begin position="92"/>
        <end position="110"/>
    </location>
</feature>
<evidence type="ECO:0000313" key="3">
    <source>
        <dbReference type="EMBL" id="CDI12036.1"/>
    </source>
</evidence>
<dbReference type="HOGENOM" id="CLU_2036146_0_0_5"/>
<feature type="region of interest" description="Disordered" evidence="1">
    <location>
        <begin position="1"/>
        <end position="39"/>
    </location>
</feature>
<dbReference type="AlphaFoldDB" id="U4QI47"/>
<keyword evidence="3" id="KW-0614">Plasmid</keyword>
<proteinExistence type="predicted"/>
<feature type="compositionally biased region" description="Basic and acidic residues" evidence="1">
    <location>
        <begin position="1"/>
        <end position="10"/>
    </location>
</feature>
<dbReference type="EMBL" id="HG518324">
    <property type="protein sequence ID" value="CDI12036.1"/>
    <property type="molecule type" value="Genomic_DNA"/>
</dbReference>
<accession>U4QI47</accession>
<geneLocation type="plasmid" evidence="3 4">
    <name>IRBL74_p</name>
</geneLocation>